<evidence type="ECO:0000313" key="5">
    <source>
        <dbReference type="Proteomes" id="UP000647587"/>
    </source>
</evidence>
<organism evidence="4 5">
    <name type="scientific">Deinococcus malanensis</name>
    <dbReference type="NCBI Taxonomy" id="1706855"/>
    <lineage>
        <taxon>Bacteria</taxon>
        <taxon>Thermotogati</taxon>
        <taxon>Deinococcota</taxon>
        <taxon>Deinococci</taxon>
        <taxon>Deinococcales</taxon>
        <taxon>Deinococcaceae</taxon>
        <taxon>Deinococcus</taxon>
    </lineage>
</organism>
<evidence type="ECO:0000313" key="4">
    <source>
        <dbReference type="EMBL" id="GGK31580.1"/>
    </source>
</evidence>
<dbReference type="PANTHER" id="PTHR43877:SF1">
    <property type="entry name" value="ACETYLTRANSFERASE"/>
    <property type="match status" value="1"/>
</dbReference>
<comment type="caution">
    <text evidence="4">The sequence shown here is derived from an EMBL/GenBank/DDBJ whole genome shotgun (WGS) entry which is preliminary data.</text>
</comment>
<dbReference type="PROSITE" id="PS51186">
    <property type="entry name" value="GNAT"/>
    <property type="match status" value="1"/>
</dbReference>
<dbReference type="InterPro" id="IPR016181">
    <property type="entry name" value="Acyl_CoA_acyltransferase"/>
</dbReference>
<name>A0ABQ2EXQ8_9DEIO</name>
<gene>
    <name evidence="4" type="ORF">GCM10008955_26770</name>
</gene>
<dbReference type="SUPFAM" id="SSF55729">
    <property type="entry name" value="Acyl-CoA N-acyltransferases (Nat)"/>
    <property type="match status" value="2"/>
</dbReference>
<reference evidence="5" key="1">
    <citation type="journal article" date="2019" name="Int. J. Syst. Evol. Microbiol.">
        <title>The Global Catalogue of Microorganisms (GCM) 10K type strain sequencing project: providing services to taxonomists for standard genome sequencing and annotation.</title>
        <authorList>
            <consortium name="The Broad Institute Genomics Platform"/>
            <consortium name="The Broad Institute Genome Sequencing Center for Infectious Disease"/>
            <person name="Wu L."/>
            <person name="Ma J."/>
        </authorList>
    </citation>
    <scope>NUCLEOTIDE SEQUENCE [LARGE SCALE GENOMIC DNA]</scope>
    <source>
        <strain evidence="5">JCM 30331</strain>
    </source>
</reference>
<keyword evidence="5" id="KW-1185">Reference proteome</keyword>
<dbReference type="InterPro" id="IPR050832">
    <property type="entry name" value="Bact_Acetyltransf"/>
</dbReference>
<dbReference type="Gene3D" id="3.40.630.30">
    <property type="match status" value="1"/>
</dbReference>
<dbReference type="Proteomes" id="UP000647587">
    <property type="component" value="Unassembled WGS sequence"/>
</dbReference>
<dbReference type="InterPro" id="IPR000182">
    <property type="entry name" value="GNAT_dom"/>
</dbReference>
<sequence>MLPQHDAMPVAHDHSAAVPFTLRPFQNTDASAVARLVTEGVRGHWTYTEAQFRESQDPARRRLVAVRGDQIIATAHLYPFDPATPDALRLDVAGDRVALTPLYLRLLADLPAGFSRLLGVTREDFTEQMELFQTAGFRNAWQSWGAHLPLSTFDFERFWPLEERLFLQGYEAEALDPEVPESDWEVMAALYAQGVADAPRNPTTQMRKLSRNELRDVIRREERAFVVRLRGEIVTLTRLKPRGQEVDSEMTVTHPAHRARGLATLVKADALQWAREQGFRTAGTGGTVLNLPMLRVNTRLGYQVERMWITWERTV</sequence>
<dbReference type="Pfam" id="PF00583">
    <property type="entry name" value="Acetyltransf_1"/>
    <property type="match status" value="1"/>
</dbReference>
<protein>
    <submittedName>
        <fullName evidence="4">GNAT family N-acetyltransferase</fullName>
    </submittedName>
</protein>
<keyword evidence="1" id="KW-0808">Transferase</keyword>
<dbReference type="PANTHER" id="PTHR43877">
    <property type="entry name" value="AMINOALKYLPHOSPHONATE N-ACETYLTRANSFERASE-RELATED-RELATED"/>
    <property type="match status" value="1"/>
</dbReference>
<evidence type="ECO:0000256" key="2">
    <source>
        <dbReference type="ARBA" id="ARBA00023315"/>
    </source>
</evidence>
<accession>A0ABQ2EXQ8</accession>
<dbReference type="CDD" id="cd04301">
    <property type="entry name" value="NAT_SF"/>
    <property type="match status" value="1"/>
</dbReference>
<proteinExistence type="predicted"/>
<dbReference type="EMBL" id="BMPP01000011">
    <property type="protein sequence ID" value="GGK31580.1"/>
    <property type="molecule type" value="Genomic_DNA"/>
</dbReference>
<keyword evidence="2" id="KW-0012">Acyltransferase</keyword>
<feature type="domain" description="N-acetyltransferase" evidence="3">
    <location>
        <begin position="177"/>
        <end position="315"/>
    </location>
</feature>
<evidence type="ECO:0000256" key="1">
    <source>
        <dbReference type="ARBA" id="ARBA00022679"/>
    </source>
</evidence>
<evidence type="ECO:0000259" key="3">
    <source>
        <dbReference type="PROSITE" id="PS51186"/>
    </source>
</evidence>